<dbReference type="InterPro" id="IPR011990">
    <property type="entry name" value="TPR-like_helical_dom_sf"/>
</dbReference>
<dbReference type="OrthoDB" id="49097at2759"/>
<feature type="non-terminal residue" evidence="4">
    <location>
        <position position="517"/>
    </location>
</feature>
<comment type="caution">
    <text evidence="4">The sequence shown here is derived from an EMBL/GenBank/DDBJ whole genome shotgun (WGS) entry which is preliminary data.</text>
</comment>
<feature type="compositionally biased region" description="Basic residues" evidence="3">
    <location>
        <begin position="374"/>
        <end position="383"/>
    </location>
</feature>
<dbReference type="InterPro" id="IPR039663">
    <property type="entry name" value="AIP/AIPL1/TTC9"/>
</dbReference>
<protein>
    <submittedName>
        <fullName evidence="4">Uncharacterized protein</fullName>
    </submittedName>
</protein>
<sequence>MDRCDVAGLPVATTRLDVECRLLISPEGPVTQILRNMTEEYVSDSPRRRSDVGGGSDGEENGQDDDGSELLEAQAQSDGSGDETASDTPVIDVSIMNGPGDYETGQEEESSSEEEGTTATSEASVTIDAAEPDIAESEEHDSQSIDEDDQRASAPDPNEESESDLSEIIGDLQCRASDRRAEGKELHDAGNLSEAAAAFHAAATLLDEAIEVQQIADAEADGSVSLERATCRLHEALCLLKDGRPEECIAACSDVLQDGVRVVAAGEVVGADPDDPEAAETAKSVVVEPAASKRRDSLPPQIRARALHRRAKARLAVDDLDGALEDARGAAFMGDRNAVQFYGRLMREGPGRGEPRRAARGGLLGVPAELAAVRRRGGRRPVRAHGGPPLATEGGEEGQETRQGKEARRGRGGGGMDTLAKSVLSNLLKKIEDEETQEKICSYLRSANAQQIMSFAAMAGMPLRKESAERLASFANGVTPRGIGRGVSRVKRGLSIVKTVRRVMKVIDKYKSFIILA</sequence>
<feature type="region of interest" description="Disordered" evidence="3">
    <location>
        <begin position="374"/>
        <end position="416"/>
    </location>
</feature>
<dbReference type="PANTHER" id="PTHR11242:SF0">
    <property type="entry name" value="TPR_REGION DOMAIN-CONTAINING PROTEIN"/>
    <property type="match status" value="1"/>
</dbReference>
<keyword evidence="1" id="KW-0677">Repeat</keyword>
<dbReference type="Proteomes" id="UP000266841">
    <property type="component" value="Unassembled WGS sequence"/>
</dbReference>
<organism evidence="4 5">
    <name type="scientific">Thalassiosira oceanica</name>
    <name type="common">Marine diatom</name>
    <dbReference type="NCBI Taxonomy" id="159749"/>
    <lineage>
        <taxon>Eukaryota</taxon>
        <taxon>Sar</taxon>
        <taxon>Stramenopiles</taxon>
        <taxon>Ochrophyta</taxon>
        <taxon>Bacillariophyta</taxon>
        <taxon>Coscinodiscophyceae</taxon>
        <taxon>Thalassiosirophycidae</taxon>
        <taxon>Thalassiosirales</taxon>
        <taxon>Thalassiosiraceae</taxon>
        <taxon>Thalassiosira</taxon>
    </lineage>
</organism>
<dbReference type="SUPFAM" id="SSF48452">
    <property type="entry name" value="TPR-like"/>
    <property type="match status" value="1"/>
</dbReference>
<feature type="compositionally biased region" description="Acidic residues" evidence="3">
    <location>
        <begin position="104"/>
        <end position="116"/>
    </location>
</feature>
<dbReference type="AlphaFoldDB" id="K0R2W5"/>
<dbReference type="Gene3D" id="1.25.40.10">
    <property type="entry name" value="Tetratricopeptide repeat domain"/>
    <property type="match status" value="1"/>
</dbReference>
<dbReference type="PANTHER" id="PTHR11242">
    <property type="entry name" value="ARYL HYDROCARBON RECEPTOR INTERACTING PROTEIN RELATED"/>
    <property type="match status" value="1"/>
</dbReference>
<reference evidence="4 5" key="1">
    <citation type="journal article" date="2012" name="Genome Biol.">
        <title>Genome and low-iron response of an oceanic diatom adapted to chronic iron limitation.</title>
        <authorList>
            <person name="Lommer M."/>
            <person name="Specht M."/>
            <person name="Roy A.S."/>
            <person name="Kraemer L."/>
            <person name="Andreson R."/>
            <person name="Gutowska M.A."/>
            <person name="Wolf J."/>
            <person name="Bergner S.V."/>
            <person name="Schilhabel M.B."/>
            <person name="Klostermeier U.C."/>
            <person name="Beiko R.G."/>
            <person name="Rosenstiel P."/>
            <person name="Hippler M."/>
            <person name="Laroche J."/>
        </authorList>
    </citation>
    <scope>NUCLEOTIDE SEQUENCE [LARGE SCALE GENOMIC DNA]</scope>
    <source>
        <strain evidence="4 5">CCMP1005</strain>
    </source>
</reference>
<dbReference type="OMA" id="HYENAAN"/>
<keyword evidence="2" id="KW-0802">TPR repeat</keyword>
<feature type="compositionally biased region" description="Basic and acidic residues" evidence="3">
    <location>
        <begin position="399"/>
        <end position="409"/>
    </location>
</feature>
<feature type="compositionally biased region" description="Acidic residues" evidence="3">
    <location>
        <begin position="130"/>
        <end position="149"/>
    </location>
</feature>
<feature type="compositionally biased region" description="Low complexity" evidence="3">
    <location>
        <begin position="117"/>
        <end position="126"/>
    </location>
</feature>
<name>K0R2W5_THAOC</name>
<evidence type="ECO:0000313" key="4">
    <source>
        <dbReference type="EMBL" id="EJK47093.1"/>
    </source>
</evidence>
<feature type="compositionally biased region" description="Low complexity" evidence="3">
    <location>
        <begin position="384"/>
        <end position="393"/>
    </location>
</feature>
<evidence type="ECO:0000313" key="5">
    <source>
        <dbReference type="Proteomes" id="UP000266841"/>
    </source>
</evidence>
<keyword evidence="5" id="KW-1185">Reference proteome</keyword>
<evidence type="ECO:0000256" key="3">
    <source>
        <dbReference type="SAM" id="MobiDB-lite"/>
    </source>
</evidence>
<feature type="compositionally biased region" description="Acidic residues" evidence="3">
    <location>
        <begin position="57"/>
        <end position="69"/>
    </location>
</feature>
<proteinExistence type="predicted"/>
<evidence type="ECO:0000256" key="1">
    <source>
        <dbReference type="ARBA" id="ARBA00022737"/>
    </source>
</evidence>
<evidence type="ECO:0000256" key="2">
    <source>
        <dbReference type="ARBA" id="ARBA00022803"/>
    </source>
</evidence>
<dbReference type="EMBL" id="AGNL01047357">
    <property type="protein sequence ID" value="EJK47093.1"/>
    <property type="molecule type" value="Genomic_DNA"/>
</dbReference>
<dbReference type="eggNOG" id="ENOG502SNY0">
    <property type="taxonomic scope" value="Eukaryota"/>
</dbReference>
<accession>K0R2W5</accession>
<gene>
    <name evidence="4" type="ORF">THAOC_34211</name>
</gene>
<feature type="region of interest" description="Disordered" evidence="3">
    <location>
        <begin position="38"/>
        <end position="168"/>
    </location>
</feature>